<comment type="caution">
    <text evidence="1">The sequence shown here is derived from an EMBL/GenBank/DDBJ whole genome shotgun (WGS) entry which is preliminary data.</text>
</comment>
<protein>
    <submittedName>
        <fullName evidence="1">Uncharacterized protein</fullName>
    </submittedName>
</protein>
<reference evidence="1 2" key="1">
    <citation type="submission" date="2016-10" db="EMBL/GenBank/DDBJ databases">
        <title>Comparative genome analysis of multiple Pseudomonas spp. focuses on biocontrol and plant growth promoting traits.</title>
        <authorList>
            <person name="Tao X.-Y."/>
            <person name="Taylor C.G."/>
        </authorList>
    </citation>
    <scope>NUCLEOTIDE SEQUENCE [LARGE SCALE GENOMIC DNA]</scope>
    <source>
        <strain evidence="1 2">38D4</strain>
    </source>
</reference>
<name>A0A423JIP7_9PSED</name>
<dbReference type="Proteomes" id="UP000286351">
    <property type="component" value="Unassembled WGS sequence"/>
</dbReference>
<evidence type="ECO:0000313" key="1">
    <source>
        <dbReference type="EMBL" id="RON37588.1"/>
    </source>
</evidence>
<evidence type="ECO:0000313" key="2">
    <source>
        <dbReference type="Proteomes" id="UP000286351"/>
    </source>
</evidence>
<organism evidence="1 2">
    <name type="scientific">Pseudomonas brassicacearum</name>
    <dbReference type="NCBI Taxonomy" id="930166"/>
    <lineage>
        <taxon>Bacteria</taxon>
        <taxon>Pseudomonadati</taxon>
        <taxon>Pseudomonadota</taxon>
        <taxon>Gammaproteobacteria</taxon>
        <taxon>Pseudomonadales</taxon>
        <taxon>Pseudomonadaceae</taxon>
        <taxon>Pseudomonas</taxon>
    </lineage>
</organism>
<dbReference type="EMBL" id="MOBO01000014">
    <property type="protein sequence ID" value="RON37588.1"/>
    <property type="molecule type" value="Genomic_DNA"/>
</dbReference>
<dbReference type="AlphaFoldDB" id="A0A423JIP7"/>
<proteinExistence type="predicted"/>
<sequence>MGHTLAEAQQHRPDALKICRFTAHHDRQAASLGADHSAGHRCIQPAHAGLADQRCRHFPRRGRFQAGKIHQQLTAFRTLRNPCHAKHHLTNHQRVRQAQHHHVGVLTQLSRRGDLSCTGLDQRRALGWIAVPHRQRITRCQQTLAHRQTHQADPGKPERR</sequence>
<gene>
    <name evidence="1" type="ORF">BK664_17545</name>
</gene>
<accession>A0A423JIP7</accession>